<dbReference type="Proteomes" id="UP001281761">
    <property type="component" value="Unassembled WGS sequence"/>
</dbReference>
<sequence length="72" mass="8429">MLKFALSGPQDPRVTQVSVSEPSRRLKSTSPHNIIHRFYLLRHRVHRTSRFHKTSTGELHVLSKYQMSERAC</sequence>
<evidence type="ECO:0000313" key="3">
    <source>
        <dbReference type="Proteomes" id="UP001281761"/>
    </source>
</evidence>
<reference evidence="2 3" key="1">
    <citation type="journal article" date="2022" name="bioRxiv">
        <title>Genomics of Preaxostyla Flagellates Illuminates Evolutionary Transitions and the Path Towards Mitochondrial Loss.</title>
        <authorList>
            <person name="Novak L.V.F."/>
            <person name="Treitli S.C."/>
            <person name="Pyrih J."/>
            <person name="Halakuc P."/>
            <person name="Pipaliya S.V."/>
            <person name="Vacek V."/>
            <person name="Brzon O."/>
            <person name="Soukal P."/>
            <person name="Eme L."/>
            <person name="Dacks J.B."/>
            <person name="Karnkowska A."/>
            <person name="Elias M."/>
            <person name="Hampl V."/>
        </authorList>
    </citation>
    <scope>NUCLEOTIDE SEQUENCE [LARGE SCALE GENOMIC DNA]</scope>
    <source>
        <strain evidence="2">NAU3</strain>
        <tissue evidence="2">Gut</tissue>
    </source>
</reference>
<keyword evidence="3" id="KW-1185">Reference proteome</keyword>
<feature type="region of interest" description="Disordered" evidence="1">
    <location>
        <begin position="1"/>
        <end position="28"/>
    </location>
</feature>
<protein>
    <submittedName>
        <fullName evidence="2">Uncharacterized protein</fullName>
    </submittedName>
</protein>
<name>A0ABQ9WQE6_9EUKA</name>
<proteinExistence type="predicted"/>
<evidence type="ECO:0000256" key="1">
    <source>
        <dbReference type="SAM" id="MobiDB-lite"/>
    </source>
</evidence>
<accession>A0ABQ9WQE6</accession>
<comment type="caution">
    <text evidence="2">The sequence shown here is derived from an EMBL/GenBank/DDBJ whole genome shotgun (WGS) entry which is preliminary data.</text>
</comment>
<dbReference type="EMBL" id="JARBJD010000489">
    <property type="protein sequence ID" value="KAK2941563.1"/>
    <property type="molecule type" value="Genomic_DNA"/>
</dbReference>
<organism evidence="2 3">
    <name type="scientific">Blattamonas nauphoetae</name>
    <dbReference type="NCBI Taxonomy" id="2049346"/>
    <lineage>
        <taxon>Eukaryota</taxon>
        <taxon>Metamonada</taxon>
        <taxon>Preaxostyla</taxon>
        <taxon>Oxymonadida</taxon>
        <taxon>Blattamonas</taxon>
    </lineage>
</organism>
<gene>
    <name evidence="2" type="ORF">BLNAU_23526</name>
</gene>
<evidence type="ECO:0000313" key="2">
    <source>
        <dbReference type="EMBL" id="KAK2941563.1"/>
    </source>
</evidence>